<evidence type="ECO:0000256" key="1">
    <source>
        <dbReference type="ARBA" id="ARBA00006754"/>
    </source>
</evidence>
<dbReference type="AlphaFoldDB" id="A0A379CAW5"/>
<dbReference type="Pfam" id="PF13556">
    <property type="entry name" value="HTH_30"/>
    <property type="match status" value="1"/>
</dbReference>
<dbReference type="Pfam" id="PF05651">
    <property type="entry name" value="Diacid_rec"/>
    <property type="match status" value="1"/>
</dbReference>
<evidence type="ECO:0000313" key="6">
    <source>
        <dbReference type="Proteomes" id="UP000255417"/>
    </source>
</evidence>
<protein>
    <submittedName>
        <fullName evidence="5">Sugar diacid regulator</fullName>
    </submittedName>
</protein>
<evidence type="ECO:0000259" key="4">
    <source>
        <dbReference type="Pfam" id="PF17853"/>
    </source>
</evidence>
<dbReference type="EMBL" id="UGTA01000001">
    <property type="protein sequence ID" value="SUB59421.1"/>
    <property type="molecule type" value="Genomic_DNA"/>
</dbReference>
<dbReference type="InterPro" id="IPR025736">
    <property type="entry name" value="PucR_C-HTH_dom"/>
</dbReference>
<dbReference type="InterPro" id="IPR008599">
    <property type="entry name" value="Diacid_rec"/>
</dbReference>
<proteinExistence type="inferred from homology"/>
<accession>A0A379CAW5</accession>
<dbReference type="Pfam" id="PF17853">
    <property type="entry name" value="GGDEF_2"/>
    <property type="match status" value="1"/>
</dbReference>
<comment type="similarity">
    <text evidence="1">Belongs to the CdaR family.</text>
</comment>
<feature type="domain" description="Putative sugar diacid recognition" evidence="2">
    <location>
        <begin position="3"/>
        <end position="137"/>
    </location>
</feature>
<reference evidence="5 6" key="1">
    <citation type="submission" date="2018-06" db="EMBL/GenBank/DDBJ databases">
        <authorList>
            <consortium name="Pathogen Informatics"/>
            <person name="Doyle S."/>
        </authorList>
    </citation>
    <scope>NUCLEOTIDE SEQUENCE [LARGE SCALE GENOMIC DNA]</scope>
    <source>
        <strain evidence="5 6">NCTC12872</strain>
    </source>
</reference>
<dbReference type="PANTHER" id="PTHR33744:SF15">
    <property type="entry name" value="CARBOHYDRATE DIACID REGULATOR"/>
    <property type="match status" value="1"/>
</dbReference>
<dbReference type="InterPro" id="IPR051448">
    <property type="entry name" value="CdaR-like_regulators"/>
</dbReference>
<dbReference type="OrthoDB" id="9792148at2"/>
<dbReference type="InterPro" id="IPR041522">
    <property type="entry name" value="CdaR_GGDEF"/>
</dbReference>
<evidence type="ECO:0000313" key="5">
    <source>
        <dbReference type="EMBL" id="SUB59421.1"/>
    </source>
</evidence>
<feature type="domain" description="PucR C-terminal helix-turn-helix" evidence="3">
    <location>
        <begin position="303"/>
        <end position="358"/>
    </location>
</feature>
<dbReference type="Gene3D" id="1.10.10.2840">
    <property type="entry name" value="PucR C-terminal helix-turn-helix domain"/>
    <property type="match status" value="1"/>
</dbReference>
<dbReference type="InterPro" id="IPR042070">
    <property type="entry name" value="PucR_C-HTH_sf"/>
</dbReference>
<organism evidence="5 6">
    <name type="scientific">Phocoenobacter uteri</name>
    <dbReference type="NCBI Taxonomy" id="146806"/>
    <lineage>
        <taxon>Bacteria</taxon>
        <taxon>Pseudomonadati</taxon>
        <taxon>Pseudomonadota</taxon>
        <taxon>Gammaproteobacteria</taxon>
        <taxon>Pasteurellales</taxon>
        <taxon>Pasteurellaceae</taxon>
        <taxon>Phocoenobacter</taxon>
    </lineage>
</organism>
<evidence type="ECO:0000259" key="2">
    <source>
        <dbReference type="Pfam" id="PF05651"/>
    </source>
</evidence>
<sequence>MKIDQRLAQDIVKRTMKIINYSVNVMNENGIIIASGNPSRIGEHHIGAVLALRNSSVIEIDRELAQKWHNEVRSGINLPITYQSQNIGVIGISGELEEVRYYAQLVKMTAELIVEQAYLLEREQWNRRYREDFILQLLKNNLSESELVEQAQFFAFPLNVTRTVIIIQLTQPSVENVQQLVGYFESNLVNVEIAINAEKQIILLWENEIPTPIHHIMSPLFKKNEYRIAVGLKNCFAKALHLSYQTALSSLRYGQKAFPRKTCYFFEEYKLPALLNNMSHSWYVDELLLPVEKLIENDTKKVLFKTLQQYFLANCDLDRTAQNLFIHINTLRYRLNKIEQITSLSFNKIDEKFILYLSTILKR</sequence>
<gene>
    <name evidence="5" type="primary">cdaR</name>
    <name evidence="5" type="ORF">NCTC12872_01406</name>
</gene>
<name>A0A379CAW5_9PAST</name>
<keyword evidence="6" id="KW-1185">Reference proteome</keyword>
<dbReference type="PANTHER" id="PTHR33744">
    <property type="entry name" value="CARBOHYDRATE DIACID REGULATOR"/>
    <property type="match status" value="1"/>
</dbReference>
<dbReference type="Proteomes" id="UP000255417">
    <property type="component" value="Unassembled WGS sequence"/>
</dbReference>
<evidence type="ECO:0000259" key="3">
    <source>
        <dbReference type="Pfam" id="PF13556"/>
    </source>
</evidence>
<dbReference type="RefSeq" id="WP_115315897.1">
    <property type="nucleotide sequence ID" value="NZ_LWIF01000001.1"/>
</dbReference>
<feature type="domain" description="CdaR GGDEF-like" evidence="4">
    <location>
        <begin position="143"/>
        <end position="252"/>
    </location>
</feature>